<gene>
    <name evidence="1" type="ORF">NTEN_LOCUS6337</name>
</gene>
<evidence type="ECO:0000313" key="1">
    <source>
        <dbReference type="EMBL" id="CAB0000461.1"/>
    </source>
</evidence>
<proteinExistence type="predicted"/>
<name>A0A6H5GCH2_9HEMI</name>
<accession>A0A6H5GCH2</accession>
<keyword evidence="2" id="KW-1185">Reference proteome</keyword>
<dbReference type="AlphaFoldDB" id="A0A6H5GCH2"/>
<organism evidence="1 2">
    <name type="scientific">Nesidiocoris tenuis</name>
    <dbReference type="NCBI Taxonomy" id="355587"/>
    <lineage>
        <taxon>Eukaryota</taxon>
        <taxon>Metazoa</taxon>
        <taxon>Ecdysozoa</taxon>
        <taxon>Arthropoda</taxon>
        <taxon>Hexapoda</taxon>
        <taxon>Insecta</taxon>
        <taxon>Pterygota</taxon>
        <taxon>Neoptera</taxon>
        <taxon>Paraneoptera</taxon>
        <taxon>Hemiptera</taxon>
        <taxon>Heteroptera</taxon>
        <taxon>Panheteroptera</taxon>
        <taxon>Cimicomorpha</taxon>
        <taxon>Miridae</taxon>
        <taxon>Dicyphina</taxon>
        <taxon>Nesidiocoris</taxon>
    </lineage>
</organism>
<evidence type="ECO:0000313" key="2">
    <source>
        <dbReference type="Proteomes" id="UP000479000"/>
    </source>
</evidence>
<dbReference type="EMBL" id="CADCXU010009508">
    <property type="protein sequence ID" value="CAB0000461.1"/>
    <property type="molecule type" value="Genomic_DNA"/>
</dbReference>
<protein>
    <submittedName>
        <fullName evidence="1">Uncharacterized protein</fullName>
    </submittedName>
</protein>
<sequence>MEDGLMVLWRYVDQFRLTQLDRKPVQQVYHLLMQLQMVGAFQELLHVLHWRDHVVDLRQPVKSFGRFVHYMLRIRDQPYIIARRDVLQAILLVLPLLPDIPAMFHTPSWPAFSQSGGRCVTIAVDKCHGRCCQHYRHDNRRMGTVDRCYAD</sequence>
<reference evidence="1 2" key="1">
    <citation type="submission" date="2020-02" db="EMBL/GenBank/DDBJ databases">
        <authorList>
            <person name="Ferguson B K."/>
        </authorList>
    </citation>
    <scope>NUCLEOTIDE SEQUENCE [LARGE SCALE GENOMIC DNA]</scope>
</reference>
<dbReference type="Proteomes" id="UP000479000">
    <property type="component" value="Unassembled WGS sequence"/>
</dbReference>